<gene>
    <name evidence="2" type="ORF">VSP0166_LOCUS5444</name>
    <name evidence="3" type="ORF">VSP0166_LOCUS5445</name>
</gene>
<reference evidence="3" key="1">
    <citation type="submission" date="2021-01" db="EMBL/GenBank/DDBJ databases">
        <authorList>
            <person name="Corre E."/>
            <person name="Pelletier E."/>
            <person name="Niang G."/>
            <person name="Scheremetjew M."/>
            <person name="Finn R."/>
            <person name="Kale V."/>
            <person name="Holt S."/>
            <person name="Cochrane G."/>
            <person name="Meng A."/>
            <person name="Brown T."/>
            <person name="Cohen L."/>
        </authorList>
    </citation>
    <scope>NUCLEOTIDE SEQUENCE</scope>
    <source>
        <strain evidence="3">DIVA3 518/3/11/1/6</strain>
    </source>
</reference>
<accession>A0A6U1TQD1</accession>
<keyword evidence="1" id="KW-1133">Transmembrane helix</keyword>
<evidence type="ECO:0000256" key="1">
    <source>
        <dbReference type="SAM" id="Phobius"/>
    </source>
</evidence>
<feature type="transmembrane region" description="Helical" evidence="1">
    <location>
        <begin position="12"/>
        <end position="34"/>
    </location>
</feature>
<keyword evidence="1" id="KW-0812">Transmembrane</keyword>
<proteinExistence type="predicted"/>
<dbReference type="EMBL" id="HBKP01007585">
    <property type="protein sequence ID" value="CAE2211630.1"/>
    <property type="molecule type" value="Transcribed_RNA"/>
</dbReference>
<evidence type="ECO:0000313" key="3">
    <source>
        <dbReference type="EMBL" id="CAE2211630.1"/>
    </source>
</evidence>
<protein>
    <submittedName>
        <fullName evidence="3">Uncharacterized protein</fullName>
    </submittedName>
</protein>
<keyword evidence="1" id="KW-0472">Membrane</keyword>
<dbReference type="AlphaFoldDB" id="A0A6U1TQD1"/>
<organism evidence="3">
    <name type="scientific">Vannella robusta</name>
    <dbReference type="NCBI Taxonomy" id="1487602"/>
    <lineage>
        <taxon>Eukaryota</taxon>
        <taxon>Amoebozoa</taxon>
        <taxon>Discosea</taxon>
        <taxon>Flabellinia</taxon>
        <taxon>Vannellidae</taxon>
        <taxon>Vannella</taxon>
    </lineage>
</organism>
<feature type="transmembrane region" description="Helical" evidence="1">
    <location>
        <begin position="54"/>
        <end position="74"/>
    </location>
</feature>
<feature type="transmembrane region" description="Helical" evidence="1">
    <location>
        <begin position="86"/>
        <end position="106"/>
    </location>
</feature>
<sequence length="175" mass="19978">MRPTAISVCMNVNSVVLSGPFVLFGILYCGYVLFYYYSHHVGGTGSCTEACASVFWSLLMIQSLELALLLWRLANIVRKQGRYSSGYGTTIPHVLSALMYIIHFLSLFTNVRDLYMGDGEQFLAPWGIVVCWISLVIQIIFHLLNVYIFYKSRPREASNNRKPRVFQEEMVVMRG</sequence>
<evidence type="ECO:0000313" key="2">
    <source>
        <dbReference type="EMBL" id="CAE2211627.1"/>
    </source>
</evidence>
<dbReference type="EMBL" id="HBKP01007584">
    <property type="protein sequence ID" value="CAE2211627.1"/>
    <property type="molecule type" value="Transcribed_RNA"/>
</dbReference>
<feature type="transmembrane region" description="Helical" evidence="1">
    <location>
        <begin position="126"/>
        <end position="150"/>
    </location>
</feature>
<name>A0A6U1TQD1_9EUKA</name>